<keyword evidence="10" id="KW-1185">Reference proteome</keyword>
<dbReference type="SMART" id="SM00312">
    <property type="entry name" value="PX"/>
    <property type="match status" value="1"/>
</dbReference>
<reference evidence="9" key="2">
    <citation type="submission" date="2025-09" db="UniProtKB">
        <authorList>
            <consortium name="Ensembl"/>
        </authorList>
    </citation>
    <scope>IDENTIFICATION</scope>
</reference>
<evidence type="ECO:0000256" key="4">
    <source>
        <dbReference type="ARBA" id="ARBA00022927"/>
    </source>
</evidence>
<dbReference type="PANTHER" id="PTHR20939:SF1">
    <property type="entry name" value="SORTING NEXIN-20"/>
    <property type="match status" value="1"/>
</dbReference>
<keyword evidence="2" id="KW-0813">Transport</keyword>
<evidence type="ECO:0000313" key="9">
    <source>
        <dbReference type="Ensembl" id="ENSNMLP00000001186.1"/>
    </source>
</evidence>
<evidence type="ECO:0000256" key="5">
    <source>
        <dbReference type="ARBA" id="ARBA00023121"/>
    </source>
</evidence>
<feature type="region of interest" description="Disordered" evidence="7">
    <location>
        <begin position="1"/>
        <end position="23"/>
    </location>
</feature>
<keyword evidence="3" id="KW-0967">Endosome</keyword>
<comment type="subcellular location">
    <subcellularLocation>
        <location evidence="1">Early endosome membrane</location>
        <topology evidence="1">Peripheral membrane protein</topology>
        <orientation evidence="1">Cytoplasmic side</orientation>
    </subcellularLocation>
</comment>
<organism evidence="9 10">
    <name type="scientific">Neogobius melanostomus</name>
    <name type="common">round goby</name>
    <dbReference type="NCBI Taxonomy" id="47308"/>
    <lineage>
        <taxon>Eukaryota</taxon>
        <taxon>Metazoa</taxon>
        <taxon>Chordata</taxon>
        <taxon>Craniata</taxon>
        <taxon>Vertebrata</taxon>
        <taxon>Euteleostomi</taxon>
        <taxon>Actinopterygii</taxon>
        <taxon>Neopterygii</taxon>
        <taxon>Teleostei</taxon>
        <taxon>Neoteleostei</taxon>
        <taxon>Acanthomorphata</taxon>
        <taxon>Gobiaria</taxon>
        <taxon>Gobiiformes</taxon>
        <taxon>Gobioidei</taxon>
        <taxon>Gobiidae</taxon>
        <taxon>Benthophilinae</taxon>
        <taxon>Neogobiini</taxon>
        <taxon>Neogobius</taxon>
    </lineage>
</organism>
<dbReference type="Gene3D" id="1.25.40.10">
    <property type="entry name" value="Tetratricopeptide repeat domain"/>
    <property type="match status" value="1"/>
</dbReference>
<feature type="domain" description="PX" evidence="8">
    <location>
        <begin position="50"/>
        <end position="167"/>
    </location>
</feature>
<dbReference type="Ensembl" id="ENSNMLT00000001372.1">
    <property type="protein sequence ID" value="ENSNMLP00000001186.1"/>
    <property type="gene ID" value="ENSNMLG00000000928.1"/>
</dbReference>
<dbReference type="InterPro" id="IPR001683">
    <property type="entry name" value="PX_dom"/>
</dbReference>
<dbReference type="Gene3D" id="3.30.1520.10">
    <property type="entry name" value="Phox-like domain"/>
    <property type="match status" value="1"/>
</dbReference>
<keyword evidence="6" id="KW-0472">Membrane</keyword>
<sequence>MTTFEGEIMADLQTPPPSSDEAYLMPRCSSLTTKELQQNWREEKRRERPHSLLFELPSYRVAETIFSKHVVFEVVIMRAGSFDSHRVSVERRYSDFFKLHQALLQQFEEELDEITLPKKLLTGNFNPECLLERQLALQDYVAKLYAKRCVRYSTHFANFFTDQEMKKAHKLLRAGQFGQCLRLLQLVLEIQEKLAPWQSATLTVHTLAALAVCYRDLEEPEEAYAAAHRALPAVRRYGLKEYRAPLLEMLVDVGYSLGRPVAQVQEELLGVRDAERGRVDTRSLKEVVVHKFV</sequence>
<evidence type="ECO:0000256" key="3">
    <source>
        <dbReference type="ARBA" id="ARBA00022753"/>
    </source>
</evidence>
<dbReference type="InterPro" id="IPR039937">
    <property type="entry name" value="SNX20/SNX21"/>
</dbReference>
<proteinExistence type="predicted"/>
<dbReference type="GO" id="GO:1901981">
    <property type="term" value="F:phosphatidylinositol phosphate binding"/>
    <property type="evidence" value="ECO:0007669"/>
    <property type="project" value="TreeGrafter"/>
</dbReference>
<dbReference type="GO" id="GO:0031901">
    <property type="term" value="C:early endosome membrane"/>
    <property type="evidence" value="ECO:0007669"/>
    <property type="project" value="UniProtKB-SubCell"/>
</dbReference>
<evidence type="ECO:0000256" key="1">
    <source>
        <dbReference type="ARBA" id="ARBA00004469"/>
    </source>
</evidence>
<accession>A0A8C6S729</accession>
<dbReference type="SUPFAM" id="SSF48452">
    <property type="entry name" value="TPR-like"/>
    <property type="match status" value="1"/>
</dbReference>
<dbReference type="InterPro" id="IPR036871">
    <property type="entry name" value="PX_dom_sf"/>
</dbReference>
<evidence type="ECO:0000256" key="2">
    <source>
        <dbReference type="ARBA" id="ARBA00022448"/>
    </source>
</evidence>
<name>A0A8C6S729_9GOBI</name>
<dbReference type="PANTHER" id="PTHR20939">
    <property type="entry name" value="SORTING NEXIN 20, 21"/>
    <property type="match status" value="1"/>
</dbReference>
<dbReference type="PROSITE" id="PS50195">
    <property type="entry name" value="PX"/>
    <property type="match status" value="1"/>
</dbReference>
<dbReference type="GO" id="GO:0015031">
    <property type="term" value="P:protein transport"/>
    <property type="evidence" value="ECO:0007669"/>
    <property type="project" value="UniProtKB-KW"/>
</dbReference>
<keyword evidence="4" id="KW-0653">Protein transport</keyword>
<evidence type="ECO:0000313" key="10">
    <source>
        <dbReference type="Proteomes" id="UP000694523"/>
    </source>
</evidence>
<keyword evidence="5" id="KW-0446">Lipid-binding</keyword>
<protein>
    <submittedName>
        <fullName evidence="9">Sorting nexin 20</fullName>
    </submittedName>
</protein>
<dbReference type="SUPFAM" id="SSF64268">
    <property type="entry name" value="PX domain"/>
    <property type="match status" value="1"/>
</dbReference>
<dbReference type="Pfam" id="PF00787">
    <property type="entry name" value="PX"/>
    <property type="match status" value="1"/>
</dbReference>
<evidence type="ECO:0000256" key="7">
    <source>
        <dbReference type="SAM" id="MobiDB-lite"/>
    </source>
</evidence>
<dbReference type="AlphaFoldDB" id="A0A8C6S729"/>
<evidence type="ECO:0000259" key="8">
    <source>
        <dbReference type="PROSITE" id="PS50195"/>
    </source>
</evidence>
<dbReference type="Proteomes" id="UP000694523">
    <property type="component" value="Unplaced"/>
</dbReference>
<dbReference type="InterPro" id="IPR011990">
    <property type="entry name" value="TPR-like_helical_dom_sf"/>
</dbReference>
<evidence type="ECO:0000256" key="6">
    <source>
        <dbReference type="ARBA" id="ARBA00023136"/>
    </source>
</evidence>
<reference evidence="9" key="1">
    <citation type="submission" date="2025-08" db="UniProtKB">
        <authorList>
            <consortium name="Ensembl"/>
        </authorList>
    </citation>
    <scope>IDENTIFICATION</scope>
</reference>